<dbReference type="InterPro" id="IPR017746">
    <property type="entry name" value="Cellulose_synthase_operon_BcsQ"/>
</dbReference>
<dbReference type="Gene3D" id="3.40.50.300">
    <property type="entry name" value="P-loop containing nucleotide triphosphate hydrolases"/>
    <property type="match status" value="1"/>
</dbReference>
<evidence type="ECO:0000313" key="1">
    <source>
        <dbReference type="EMBL" id="SQI34404.1"/>
    </source>
</evidence>
<organism evidence="1 2">
    <name type="scientific">Leminorella richardii</name>
    <dbReference type="NCBI Taxonomy" id="158841"/>
    <lineage>
        <taxon>Bacteria</taxon>
        <taxon>Pseudomonadati</taxon>
        <taxon>Pseudomonadota</taxon>
        <taxon>Gammaproteobacteria</taxon>
        <taxon>Enterobacterales</taxon>
        <taxon>Budviciaceae</taxon>
        <taxon>Leminorella</taxon>
    </lineage>
</organism>
<dbReference type="Pfam" id="PF06564">
    <property type="entry name" value="CBP_BcsQ"/>
    <property type="match status" value="1"/>
</dbReference>
<protein>
    <submittedName>
        <fullName evidence="1">Cell division protein</fullName>
    </submittedName>
</protein>
<keyword evidence="2" id="KW-1185">Reference proteome</keyword>
<reference evidence="1 2" key="1">
    <citation type="submission" date="2018-06" db="EMBL/GenBank/DDBJ databases">
        <authorList>
            <consortium name="Pathogen Informatics"/>
            <person name="Doyle S."/>
        </authorList>
    </citation>
    <scope>NUCLEOTIDE SEQUENCE [LARGE SCALE GENOMIC DNA]</scope>
    <source>
        <strain evidence="1 2">NCTC12151</strain>
    </source>
</reference>
<proteinExistence type="predicted"/>
<sequence>MTKFVAVDGIRGGCGATSVCASLAWALAQRGQKVLALDFSVSNLLRLYFNHSWNDSEGWVLGFIQSGQIAPISYTSKIDYLPFGLLNEEQRLVLEKRLNVQNNESDNNKKNALSLFKNLNHDWVLIDTSSTLLSLKALAYSLADFSISLLNPDPACATLIKQNASQSGRYFLINRFSPTFSLQQDVYRLWRSDLDNLIPVVLHADEAMSESLAVKKTLGEYLPGSMVAHDVDTLSEWCLSLDRGVR</sequence>
<dbReference type="RefSeq" id="WP_111738867.1">
    <property type="nucleotide sequence ID" value="NZ_LR698987.1"/>
</dbReference>
<dbReference type="Proteomes" id="UP000249005">
    <property type="component" value="Chromosome 1"/>
</dbReference>
<accession>A0A2X4XCT3</accession>
<keyword evidence="1" id="KW-0132">Cell division</keyword>
<dbReference type="SUPFAM" id="SSF52540">
    <property type="entry name" value="P-loop containing nucleoside triphosphate hydrolases"/>
    <property type="match status" value="1"/>
</dbReference>
<gene>
    <name evidence="1" type="ORF">NCTC12151_00165</name>
</gene>
<dbReference type="KEGG" id="lri:NCTC12151_00165"/>
<keyword evidence="1" id="KW-0131">Cell cycle</keyword>
<evidence type="ECO:0000313" key="2">
    <source>
        <dbReference type="Proteomes" id="UP000249005"/>
    </source>
</evidence>
<dbReference type="EMBL" id="LS483470">
    <property type="protein sequence ID" value="SQI34404.1"/>
    <property type="molecule type" value="Genomic_DNA"/>
</dbReference>
<dbReference type="NCBIfam" id="TIGR03371">
    <property type="entry name" value="cellulose_yhjQ"/>
    <property type="match status" value="1"/>
</dbReference>
<dbReference type="OrthoDB" id="5288747at2"/>
<dbReference type="GO" id="GO:0051301">
    <property type="term" value="P:cell division"/>
    <property type="evidence" value="ECO:0007669"/>
    <property type="project" value="UniProtKB-KW"/>
</dbReference>
<name>A0A2X4XCT3_9GAMM</name>
<dbReference type="InterPro" id="IPR027417">
    <property type="entry name" value="P-loop_NTPase"/>
</dbReference>
<dbReference type="AlphaFoldDB" id="A0A2X4XCT3"/>